<proteinExistence type="predicted"/>
<reference evidence="1 2" key="1">
    <citation type="submission" date="2013-04" db="EMBL/GenBank/DDBJ databases">
        <title>Hyphomonas hirschiana VP5 Genome Sequencing.</title>
        <authorList>
            <person name="Lai Q."/>
            <person name="Shao Z."/>
        </authorList>
    </citation>
    <scope>NUCLEOTIDE SEQUENCE [LARGE SCALE GENOMIC DNA]</scope>
    <source>
        <strain evidence="1 2">VP5</strain>
    </source>
</reference>
<dbReference type="InterPro" id="IPR021799">
    <property type="entry name" value="PIN-like_prokaryotic"/>
</dbReference>
<comment type="caution">
    <text evidence="1">The sequence shown here is derived from an EMBL/GenBank/DDBJ whole genome shotgun (WGS) entry which is preliminary data.</text>
</comment>
<dbReference type="Proteomes" id="UP000025061">
    <property type="component" value="Unassembled WGS sequence"/>
</dbReference>
<dbReference type="OrthoDB" id="8391751at2"/>
<evidence type="ECO:0000313" key="2">
    <source>
        <dbReference type="Proteomes" id="UP000025061"/>
    </source>
</evidence>
<name>A0A059FXQ0_9PROT</name>
<dbReference type="RefSeq" id="WP_049754985.1">
    <property type="nucleotide sequence ID" value="NZ_ARYI01000003.1"/>
</dbReference>
<accession>A0A059FXQ0</accession>
<gene>
    <name evidence="1" type="ORF">HHI_04815</name>
</gene>
<keyword evidence="2" id="KW-1185">Reference proteome</keyword>
<dbReference type="Pfam" id="PF11848">
    <property type="entry name" value="DUF3368"/>
    <property type="match status" value="1"/>
</dbReference>
<dbReference type="AlphaFoldDB" id="A0A059FXQ0"/>
<sequence>MASTPSTLTDEHRELAIDASVLINLLGTGEAEAVLLALARPIIIASEVYREVKRDPFTGTDATGIVSALETRGLVTRFDLDAEGTAHMLDLVSAPGSDALDDGEAATIALGARRRCCVVIDEMRGRRIANGVPIEAGVLGTLDILACRSVQKALGETRFHAAILSAARAARMRFPVEYGAWVETLLGEDEARSLPGLRAYYRTRR</sequence>
<protein>
    <submittedName>
        <fullName evidence="1">Uncharacterized protein</fullName>
    </submittedName>
</protein>
<dbReference type="EMBL" id="ARYI01000003">
    <property type="protein sequence ID" value="KCZ95449.1"/>
    <property type="molecule type" value="Genomic_DNA"/>
</dbReference>
<organism evidence="1 2">
    <name type="scientific">Hyphomonas hirschiana VP5</name>
    <dbReference type="NCBI Taxonomy" id="1280951"/>
    <lineage>
        <taxon>Bacteria</taxon>
        <taxon>Pseudomonadati</taxon>
        <taxon>Pseudomonadota</taxon>
        <taxon>Alphaproteobacteria</taxon>
        <taxon>Hyphomonadales</taxon>
        <taxon>Hyphomonadaceae</taxon>
        <taxon>Hyphomonas</taxon>
    </lineage>
</organism>
<evidence type="ECO:0000313" key="1">
    <source>
        <dbReference type="EMBL" id="KCZ95449.1"/>
    </source>
</evidence>